<dbReference type="GO" id="GO:0005680">
    <property type="term" value="C:anaphase-promoting complex"/>
    <property type="evidence" value="ECO:0007669"/>
    <property type="project" value="EnsemblFungi"/>
</dbReference>
<keyword evidence="2 4" id="KW-0853">WD repeat</keyword>
<dbReference type="InterPro" id="IPR033010">
    <property type="entry name" value="Cdc20/Fizzy"/>
</dbReference>
<feature type="domain" description="CDC20/Fizzy WD40" evidence="6">
    <location>
        <begin position="338"/>
        <end position="599"/>
    </location>
</feature>
<dbReference type="HOGENOM" id="CLU_014831_3_3_1"/>
<dbReference type="PANTHER" id="PTHR19918:SF5">
    <property type="entry name" value="MEIOSIS-SPECIFIC APC_C ACTIVATOR PROTEIN AMA1"/>
    <property type="match status" value="1"/>
</dbReference>
<evidence type="ECO:0000256" key="4">
    <source>
        <dbReference type="PROSITE-ProRule" id="PRU00221"/>
    </source>
</evidence>
<evidence type="ECO:0000256" key="2">
    <source>
        <dbReference type="ARBA" id="ARBA00022574"/>
    </source>
</evidence>
<proteinExistence type="inferred from homology"/>
<organism evidence="7 8">
    <name type="scientific">Lachancea lanzarotensis</name>
    <dbReference type="NCBI Taxonomy" id="1245769"/>
    <lineage>
        <taxon>Eukaryota</taxon>
        <taxon>Fungi</taxon>
        <taxon>Dikarya</taxon>
        <taxon>Ascomycota</taxon>
        <taxon>Saccharomycotina</taxon>
        <taxon>Saccharomycetes</taxon>
        <taxon>Saccharomycetales</taxon>
        <taxon>Saccharomycetaceae</taxon>
        <taxon>Lachancea</taxon>
    </lineage>
</organism>
<dbReference type="Pfam" id="PF24807">
    <property type="entry name" value="WD40_CDC20-Fz"/>
    <property type="match status" value="1"/>
</dbReference>
<evidence type="ECO:0000313" key="8">
    <source>
        <dbReference type="Proteomes" id="UP000054304"/>
    </source>
</evidence>
<dbReference type="EMBL" id="LN736366">
    <property type="protein sequence ID" value="CEP63129.1"/>
    <property type="molecule type" value="Genomic_DNA"/>
</dbReference>
<protein>
    <submittedName>
        <fullName evidence="7">LALA0S07e03026g1_1</fullName>
    </submittedName>
</protein>
<dbReference type="InterPro" id="IPR036322">
    <property type="entry name" value="WD40_repeat_dom_sf"/>
</dbReference>
<dbReference type="GO" id="GO:0031145">
    <property type="term" value="P:anaphase-promoting complex-dependent catabolic process"/>
    <property type="evidence" value="ECO:0007669"/>
    <property type="project" value="TreeGrafter"/>
</dbReference>
<dbReference type="AlphaFoldDB" id="A0A0C7NC31"/>
<dbReference type="OrthoDB" id="10263272at2759"/>
<name>A0A0C7NC31_9SACH</name>
<dbReference type="GO" id="GO:1990757">
    <property type="term" value="F:ubiquitin ligase activator activity"/>
    <property type="evidence" value="ECO:0007669"/>
    <property type="project" value="EnsemblFungi"/>
</dbReference>
<dbReference type="Proteomes" id="UP000054304">
    <property type="component" value="Unassembled WGS sequence"/>
</dbReference>
<dbReference type="GO" id="GO:0044778">
    <property type="term" value="P:meiotic DNA integrity checkpoint signaling"/>
    <property type="evidence" value="ECO:0007669"/>
    <property type="project" value="EnsemblFungi"/>
</dbReference>
<dbReference type="PANTHER" id="PTHR19918">
    <property type="entry name" value="CELL DIVISION CYCLE 20 CDC20 FIZZY -RELATED"/>
    <property type="match status" value="1"/>
</dbReference>
<dbReference type="InterPro" id="IPR056150">
    <property type="entry name" value="WD40_CDC20-Fz"/>
</dbReference>
<dbReference type="STRING" id="1245769.A0A0C7NC31"/>
<gene>
    <name evidence="7" type="ORF">LALA0_S07e03026g</name>
</gene>
<evidence type="ECO:0000313" key="7">
    <source>
        <dbReference type="EMBL" id="CEP63129.1"/>
    </source>
</evidence>
<evidence type="ECO:0000256" key="5">
    <source>
        <dbReference type="SAM" id="MobiDB-lite"/>
    </source>
</evidence>
<dbReference type="InterPro" id="IPR015943">
    <property type="entry name" value="WD40/YVTN_repeat-like_dom_sf"/>
</dbReference>
<dbReference type="GO" id="GO:1905786">
    <property type="term" value="P:positive regulation of anaphase-promoting complex-dependent catabolic process"/>
    <property type="evidence" value="ECO:0007669"/>
    <property type="project" value="EnsemblFungi"/>
</dbReference>
<evidence type="ECO:0000256" key="1">
    <source>
        <dbReference type="ARBA" id="ARBA00006445"/>
    </source>
</evidence>
<comment type="similarity">
    <text evidence="1">Belongs to the WD repeat CDC20/Fizzy family.</text>
</comment>
<dbReference type="GO" id="GO:0030476">
    <property type="term" value="P:ascospore wall assembly"/>
    <property type="evidence" value="ECO:0007669"/>
    <property type="project" value="EnsemblFungi"/>
</dbReference>
<accession>A0A0C7NC31</accession>
<dbReference type="GO" id="GO:0010997">
    <property type="term" value="F:anaphase-promoting complex binding"/>
    <property type="evidence" value="ECO:0007669"/>
    <property type="project" value="InterPro"/>
</dbReference>
<dbReference type="PROSITE" id="PS50082">
    <property type="entry name" value="WD_REPEATS_2"/>
    <property type="match status" value="1"/>
</dbReference>
<dbReference type="GeneID" id="34686619"/>
<dbReference type="RefSeq" id="XP_022629350.1">
    <property type="nucleotide sequence ID" value="XM_022771444.1"/>
</dbReference>
<dbReference type="SMART" id="SM00320">
    <property type="entry name" value="WD40"/>
    <property type="match status" value="4"/>
</dbReference>
<feature type="region of interest" description="Disordered" evidence="5">
    <location>
        <begin position="1"/>
        <end position="48"/>
    </location>
</feature>
<dbReference type="SUPFAM" id="SSF50978">
    <property type="entry name" value="WD40 repeat-like"/>
    <property type="match status" value="1"/>
</dbReference>
<dbReference type="Pfam" id="PF00400">
    <property type="entry name" value="WD40"/>
    <property type="match status" value="1"/>
</dbReference>
<evidence type="ECO:0000259" key="6">
    <source>
        <dbReference type="Pfam" id="PF24807"/>
    </source>
</evidence>
<feature type="compositionally biased region" description="Polar residues" evidence="5">
    <location>
        <begin position="1"/>
        <end position="19"/>
    </location>
</feature>
<sequence>MSTRQQQQHHSPVGHQTLSKVGKDKIVTSTPKGRKQAKNTGRSNEISDRYIPKMTSGIAFKSTHRLKSLETSIARPSESTLTMESPSRLGMSAFFQDYRSTIHYNSITSESSVATPSTQGEKAEIQKLSDCEKLYRQHVADSLGLNSQRRVYHFLAADVHTANTPAFNKKNSAELYVPNNLKVDPLLSVLAPNQVLSYLVAQSFSKSLKTRSLVPIAPRPKKKPKSHVPYRVLDAPSLRNDFYCNLVSWSKKTDNIAVGLGCAVYLWSNTRGAANVLHYSYLQSREDYVTCVSFSPFDQHLAVGTKQGRILIFDQLEEEESGLEADKPKWVGADSSISGICCVEWIYRDGSTFLLLGQENGAVHVVELNERPDHLSRVSETGQKFEPKQATDSSLSLIEGTTVRDWNSMDFKKRLGMPPGNNSVLKTVAKLKAQSQQVCGLSSNKNGTQLAVGGNDNSCTIWDISVFSSARLQFVLPHKAAVKAVAFCPWSQSLLATGAGSKDRKIRFWHTKSGTLLSETKAPGQITSLIWSLRQKQIVATFGFGDAEKPTLVSVYSYPSMEPTLEVHSATALRVLSAVPSPESGSICVATNDETVRFYELWDVKDCTIFEAQEKGIYGSDLIEYTEGIQNNHKLLR</sequence>
<dbReference type="Gene3D" id="2.130.10.10">
    <property type="entry name" value="YVTN repeat-like/Quinoprotein amine dehydrogenase"/>
    <property type="match status" value="2"/>
</dbReference>
<dbReference type="GO" id="GO:0007130">
    <property type="term" value="P:synaptonemal complex assembly"/>
    <property type="evidence" value="ECO:0007669"/>
    <property type="project" value="EnsemblFungi"/>
</dbReference>
<dbReference type="InterPro" id="IPR001680">
    <property type="entry name" value="WD40_rpt"/>
</dbReference>
<keyword evidence="3" id="KW-0677">Repeat</keyword>
<reference evidence="7 8" key="1">
    <citation type="submission" date="2014-12" db="EMBL/GenBank/DDBJ databases">
        <authorList>
            <person name="Neuveglise Cecile"/>
        </authorList>
    </citation>
    <scope>NUCLEOTIDE SEQUENCE [LARGE SCALE GENOMIC DNA]</scope>
    <source>
        <strain evidence="7 8">CBS 12615</strain>
    </source>
</reference>
<evidence type="ECO:0000256" key="3">
    <source>
        <dbReference type="ARBA" id="ARBA00022737"/>
    </source>
</evidence>
<keyword evidence="8" id="KW-1185">Reference proteome</keyword>
<feature type="repeat" description="WD" evidence="4">
    <location>
        <begin position="431"/>
        <end position="465"/>
    </location>
</feature>
<dbReference type="GO" id="GO:1903024">
    <property type="term" value="P:positive regulation of ascospore-type prospore membrane formation"/>
    <property type="evidence" value="ECO:0007669"/>
    <property type="project" value="EnsemblFungi"/>
</dbReference>